<feature type="non-terminal residue" evidence="2">
    <location>
        <position position="50"/>
    </location>
</feature>
<evidence type="ECO:0000313" key="2">
    <source>
        <dbReference type="EMBL" id="KAL0167857.1"/>
    </source>
</evidence>
<feature type="domain" description="RNA polymerase Rpb2" evidence="1">
    <location>
        <begin position="1"/>
        <end position="50"/>
    </location>
</feature>
<dbReference type="Pfam" id="PF04566">
    <property type="entry name" value="RNA_pol_Rpb2_4"/>
    <property type="match status" value="1"/>
</dbReference>
<dbReference type="InterPro" id="IPR007646">
    <property type="entry name" value="RNA_pol_Rpb2_4"/>
</dbReference>
<dbReference type="SUPFAM" id="SSF64484">
    <property type="entry name" value="beta and beta-prime subunits of DNA dependent RNA-polymerase"/>
    <property type="match status" value="1"/>
</dbReference>
<dbReference type="Gene3D" id="3.90.1070.20">
    <property type="match status" value="1"/>
</dbReference>
<keyword evidence="3" id="KW-1185">Reference proteome</keyword>
<reference evidence="2 3" key="1">
    <citation type="submission" date="2024-05" db="EMBL/GenBank/DDBJ databases">
        <title>Genome sequencing and assembly of Indian major carp, Cirrhinus mrigala (Hamilton, 1822).</title>
        <authorList>
            <person name="Mohindra V."/>
            <person name="Chowdhury L.M."/>
            <person name="Lal K."/>
            <person name="Jena J.K."/>
        </authorList>
    </citation>
    <scope>NUCLEOTIDE SEQUENCE [LARGE SCALE GENOMIC DNA]</scope>
    <source>
        <strain evidence="2">CM1030</strain>
        <tissue evidence="2">Blood</tissue>
    </source>
</reference>
<dbReference type="EMBL" id="JAMKFB020000018">
    <property type="protein sequence ID" value="KAL0167857.1"/>
    <property type="molecule type" value="Genomic_DNA"/>
</dbReference>
<proteinExistence type="predicted"/>
<name>A0ABD0P1G9_CIRMR</name>
<organism evidence="2 3">
    <name type="scientific">Cirrhinus mrigala</name>
    <name type="common">Mrigala</name>
    <dbReference type="NCBI Taxonomy" id="683832"/>
    <lineage>
        <taxon>Eukaryota</taxon>
        <taxon>Metazoa</taxon>
        <taxon>Chordata</taxon>
        <taxon>Craniata</taxon>
        <taxon>Vertebrata</taxon>
        <taxon>Euteleostomi</taxon>
        <taxon>Actinopterygii</taxon>
        <taxon>Neopterygii</taxon>
        <taxon>Teleostei</taxon>
        <taxon>Ostariophysi</taxon>
        <taxon>Cypriniformes</taxon>
        <taxon>Cyprinidae</taxon>
        <taxon>Labeoninae</taxon>
        <taxon>Labeonini</taxon>
        <taxon>Cirrhinus</taxon>
    </lineage>
</organism>
<sequence>NILGVIRDHQKLVYTFRLMRRAGFINEFVSISTNLTDRCVYISSDGGRLC</sequence>
<dbReference type="AlphaFoldDB" id="A0ABD0P1G9"/>
<gene>
    <name evidence="2" type="ORF">M9458_036079</name>
</gene>
<evidence type="ECO:0000259" key="1">
    <source>
        <dbReference type="Pfam" id="PF04566"/>
    </source>
</evidence>
<feature type="non-terminal residue" evidence="2">
    <location>
        <position position="1"/>
    </location>
</feature>
<protein>
    <recommendedName>
        <fullName evidence="1">RNA polymerase Rpb2 domain-containing protein</fullName>
    </recommendedName>
</protein>
<accession>A0ABD0P1G9</accession>
<dbReference type="Proteomes" id="UP001529510">
    <property type="component" value="Unassembled WGS sequence"/>
</dbReference>
<comment type="caution">
    <text evidence="2">The sequence shown here is derived from an EMBL/GenBank/DDBJ whole genome shotgun (WGS) entry which is preliminary data.</text>
</comment>
<evidence type="ECO:0000313" key="3">
    <source>
        <dbReference type="Proteomes" id="UP001529510"/>
    </source>
</evidence>